<feature type="compositionally biased region" description="Basic and acidic residues" evidence="1">
    <location>
        <begin position="231"/>
        <end position="261"/>
    </location>
</feature>
<evidence type="ECO:0000313" key="2">
    <source>
        <dbReference type="EMBL" id="GJF00915.1"/>
    </source>
</evidence>
<gene>
    <name evidence="2" type="ORF">PsYK624_172190</name>
</gene>
<organism evidence="2 3">
    <name type="scientific">Phanerochaete sordida</name>
    <dbReference type="NCBI Taxonomy" id="48140"/>
    <lineage>
        <taxon>Eukaryota</taxon>
        <taxon>Fungi</taxon>
        <taxon>Dikarya</taxon>
        <taxon>Basidiomycota</taxon>
        <taxon>Agaricomycotina</taxon>
        <taxon>Agaricomycetes</taxon>
        <taxon>Polyporales</taxon>
        <taxon>Phanerochaetaceae</taxon>
        <taxon>Phanerochaete</taxon>
    </lineage>
</organism>
<keyword evidence="3" id="KW-1185">Reference proteome</keyword>
<proteinExistence type="predicted"/>
<evidence type="ECO:0000313" key="3">
    <source>
        <dbReference type="Proteomes" id="UP000703269"/>
    </source>
</evidence>
<feature type="region of interest" description="Disordered" evidence="1">
    <location>
        <begin position="192"/>
        <end position="273"/>
    </location>
</feature>
<name>A0A9P3LPB3_9APHY</name>
<reference evidence="2 3" key="1">
    <citation type="submission" date="2021-08" db="EMBL/GenBank/DDBJ databases">
        <title>Draft Genome Sequence of Phanerochaete sordida strain YK-624.</title>
        <authorList>
            <person name="Mori T."/>
            <person name="Dohra H."/>
            <person name="Suzuki T."/>
            <person name="Kawagishi H."/>
            <person name="Hirai H."/>
        </authorList>
    </citation>
    <scope>NUCLEOTIDE SEQUENCE [LARGE SCALE GENOMIC DNA]</scope>
    <source>
        <strain evidence="2 3">YK-624</strain>
    </source>
</reference>
<dbReference type="EMBL" id="BPQB01000242">
    <property type="protein sequence ID" value="GJF00915.1"/>
    <property type="molecule type" value="Genomic_DNA"/>
</dbReference>
<protein>
    <submittedName>
        <fullName evidence="2">Uncharacterized protein</fullName>
    </submittedName>
</protein>
<dbReference type="OrthoDB" id="73919at2759"/>
<comment type="caution">
    <text evidence="2">The sequence shown here is derived from an EMBL/GenBank/DDBJ whole genome shotgun (WGS) entry which is preliminary data.</text>
</comment>
<feature type="compositionally biased region" description="Basic and acidic residues" evidence="1">
    <location>
        <begin position="115"/>
        <end position="131"/>
    </location>
</feature>
<evidence type="ECO:0000256" key="1">
    <source>
        <dbReference type="SAM" id="MobiDB-lite"/>
    </source>
</evidence>
<feature type="compositionally biased region" description="Low complexity" evidence="1">
    <location>
        <begin position="204"/>
        <end position="230"/>
    </location>
</feature>
<dbReference type="AlphaFoldDB" id="A0A9P3LPB3"/>
<feature type="region of interest" description="Disordered" evidence="1">
    <location>
        <begin position="73"/>
        <end position="137"/>
    </location>
</feature>
<feature type="compositionally biased region" description="Acidic residues" evidence="1">
    <location>
        <begin position="262"/>
        <end position="273"/>
    </location>
</feature>
<accession>A0A9P3LPB3</accession>
<dbReference type="Proteomes" id="UP000703269">
    <property type="component" value="Unassembled WGS sequence"/>
</dbReference>
<sequence>MARQFLRMTSYGTQGRIFTYVIMLDGEWRFTETGDQMAIEFLSKHTMHSDVAVEIAYSGEFFVRHLRRRRNAAKDAASAQNADTDDSPADGDTHPNGTQPTDKHDTPASDDAPEDEHSPDDTPFDEAHPPDDPAQYELVIDNDSGTYRPRADLLPVLHAYLASPRNLGALGRVTALNAFDARLKRWKDARKKAKAGERLVRADSVSSAGSAGSAGSSGSSVSGVSGAEGVKTGDMRAVVEEDAKRARENDDQDAQAKREEGQADGEDEEPSGH</sequence>